<sequence length="315" mass="33190">MTRMLISTPTFGRYAIEPWRLLADAGIETEQPSTEAALPRAELLTRVGTADALIVGLDDIDRTVFEAAAPRLKVVAKHGVGYDNIDLDAATEHDVRVVYAPGSNSRAVAELTFGLLLDVARGISASDGAIREGGWPKTFGFELAGRRLGIIGFGRIGRLVAELGMAFGMDVCAYDPIVPGHEFGQVRGVSLDDATLDVDVVSLHLPATAGQPAVLDRDRLAAMRRGAIVLNTARGGLVDEAAVADLVHSGHLAGAGLDAFAVEPLAESSLRAAPNVVLTPHIGACSQEANRVMGVAVVEDVLRVLRREAPRNPAN</sequence>
<dbReference type="PANTHER" id="PTHR42789:SF1">
    <property type="entry name" value="D-ISOMER SPECIFIC 2-HYDROXYACID DEHYDROGENASE FAMILY PROTEIN (AFU_ORTHOLOGUE AFUA_6G10090)"/>
    <property type="match status" value="1"/>
</dbReference>
<dbReference type="InterPro" id="IPR006139">
    <property type="entry name" value="D-isomer_2_OHA_DH_cat_dom"/>
</dbReference>
<comment type="similarity">
    <text evidence="1 5">Belongs to the D-isomer specific 2-hydroxyacid dehydrogenase family.</text>
</comment>
<name>A0A4R2QJY4_9PSEU</name>
<dbReference type="CDD" id="cd12172">
    <property type="entry name" value="PGDH_like_2"/>
    <property type="match status" value="1"/>
</dbReference>
<feature type="domain" description="D-isomer specific 2-hydroxyacid dehydrogenase catalytic" evidence="6">
    <location>
        <begin position="32"/>
        <end position="315"/>
    </location>
</feature>
<keyword evidence="4" id="KW-0520">NAD</keyword>
<feature type="domain" description="D-isomer specific 2-hydroxyacid dehydrogenase NAD-binding" evidence="7">
    <location>
        <begin position="113"/>
        <end position="283"/>
    </location>
</feature>
<dbReference type="PANTHER" id="PTHR42789">
    <property type="entry name" value="D-ISOMER SPECIFIC 2-HYDROXYACID DEHYDROGENASE FAMILY PROTEIN (AFU_ORTHOLOGUE AFUA_6G10090)"/>
    <property type="match status" value="1"/>
</dbReference>
<dbReference type="Pfam" id="PF02826">
    <property type="entry name" value="2-Hacid_dh_C"/>
    <property type="match status" value="1"/>
</dbReference>
<dbReference type="RefSeq" id="WP_132879330.1">
    <property type="nucleotide sequence ID" value="NZ_SLXQ01000012.1"/>
</dbReference>
<gene>
    <name evidence="8" type="ORF">EV191_112157</name>
</gene>
<protein>
    <submittedName>
        <fullName evidence="8">D-3-phosphoglycerate dehydrogenase</fullName>
    </submittedName>
</protein>
<comment type="caution">
    <text evidence="8">The sequence shown here is derived from an EMBL/GenBank/DDBJ whole genome shotgun (WGS) entry which is preliminary data.</text>
</comment>
<dbReference type="EMBL" id="SLXQ01000012">
    <property type="protein sequence ID" value="TCP47361.1"/>
    <property type="molecule type" value="Genomic_DNA"/>
</dbReference>
<evidence type="ECO:0000256" key="4">
    <source>
        <dbReference type="ARBA" id="ARBA00023027"/>
    </source>
</evidence>
<dbReference type="InterPro" id="IPR029753">
    <property type="entry name" value="D-isomer_DH_CS"/>
</dbReference>
<dbReference type="PROSITE" id="PS00671">
    <property type="entry name" value="D_2_HYDROXYACID_DH_3"/>
    <property type="match status" value="1"/>
</dbReference>
<keyword evidence="2" id="KW-0028">Amino-acid biosynthesis</keyword>
<evidence type="ECO:0000259" key="6">
    <source>
        <dbReference type="Pfam" id="PF00389"/>
    </source>
</evidence>
<keyword evidence="9" id="KW-1185">Reference proteome</keyword>
<dbReference type="InterPro" id="IPR036291">
    <property type="entry name" value="NAD(P)-bd_dom_sf"/>
</dbReference>
<evidence type="ECO:0000313" key="9">
    <source>
        <dbReference type="Proteomes" id="UP000294911"/>
    </source>
</evidence>
<organism evidence="8 9">
    <name type="scientific">Tamaricihabitans halophyticus</name>
    <dbReference type="NCBI Taxonomy" id="1262583"/>
    <lineage>
        <taxon>Bacteria</taxon>
        <taxon>Bacillati</taxon>
        <taxon>Actinomycetota</taxon>
        <taxon>Actinomycetes</taxon>
        <taxon>Pseudonocardiales</taxon>
        <taxon>Pseudonocardiaceae</taxon>
        <taxon>Tamaricihabitans</taxon>
    </lineage>
</organism>
<evidence type="ECO:0000256" key="3">
    <source>
        <dbReference type="ARBA" id="ARBA00023002"/>
    </source>
</evidence>
<evidence type="ECO:0000313" key="8">
    <source>
        <dbReference type="EMBL" id="TCP47361.1"/>
    </source>
</evidence>
<dbReference type="InterPro" id="IPR006140">
    <property type="entry name" value="D-isomer_DH_NAD-bd"/>
</dbReference>
<evidence type="ECO:0000256" key="1">
    <source>
        <dbReference type="ARBA" id="ARBA00005854"/>
    </source>
</evidence>
<reference evidence="8 9" key="1">
    <citation type="submission" date="2019-03" db="EMBL/GenBank/DDBJ databases">
        <title>Genomic Encyclopedia of Type Strains, Phase IV (KMG-IV): sequencing the most valuable type-strain genomes for metagenomic binning, comparative biology and taxonomic classification.</title>
        <authorList>
            <person name="Goeker M."/>
        </authorList>
    </citation>
    <scope>NUCLEOTIDE SEQUENCE [LARGE SCALE GENOMIC DNA]</scope>
    <source>
        <strain evidence="8 9">DSM 45765</strain>
    </source>
</reference>
<dbReference type="GO" id="GO:0008652">
    <property type="term" value="P:amino acid biosynthetic process"/>
    <property type="evidence" value="ECO:0007669"/>
    <property type="project" value="UniProtKB-KW"/>
</dbReference>
<accession>A0A4R2QJY4</accession>
<dbReference type="GO" id="GO:0051287">
    <property type="term" value="F:NAD binding"/>
    <property type="evidence" value="ECO:0007669"/>
    <property type="project" value="InterPro"/>
</dbReference>
<dbReference type="PROSITE" id="PS00065">
    <property type="entry name" value="D_2_HYDROXYACID_DH_1"/>
    <property type="match status" value="1"/>
</dbReference>
<dbReference type="Pfam" id="PF00389">
    <property type="entry name" value="2-Hacid_dh"/>
    <property type="match status" value="1"/>
</dbReference>
<evidence type="ECO:0000256" key="5">
    <source>
        <dbReference type="RuleBase" id="RU003719"/>
    </source>
</evidence>
<dbReference type="OrthoDB" id="117809at2"/>
<dbReference type="SUPFAM" id="SSF52283">
    <property type="entry name" value="Formate/glycerate dehydrogenase catalytic domain-like"/>
    <property type="match status" value="1"/>
</dbReference>
<dbReference type="AlphaFoldDB" id="A0A4R2QJY4"/>
<dbReference type="InterPro" id="IPR050857">
    <property type="entry name" value="D-2-hydroxyacid_DH"/>
</dbReference>
<dbReference type="InterPro" id="IPR029752">
    <property type="entry name" value="D-isomer_DH_CS1"/>
</dbReference>
<evidence type="ECO:0000256" key="2">
    <source>
        <dbReference type="ARBA" id="ARBA00022605"/>
    </source>
</evidence>
<dbReference type="GO" id="GO:0016616">
    <property type="term" value="F:oxidoreductase activity, acting on the CH-OH group of donors, NAD or NADP as acceptor"/>
    <property type="evidence" value="ECO:0007669"/>
    <property type="project" value="InterPro"/>
</dbReference>
<proteinExistence type="inferred from homology"/>
<evidence type="ECO:0000259" key="7">
    <source>
        <dbReference type="Pfam" id="PF02826"/>
    </source>
</evidence>
<dbReference type="Proteomes" id="UP000294911">
    <property type="component" value="Unassembled WGS sequence"/>
</dbReference>
<dbReference type="Gene3D" id="3.40.50.720">
    <property type="entry name" value="NAD(P)-binding Rossmann-like Domain"/>
    <property type="match status" value="2"/>
</dbReference>
<keyword evidence="3 5" id="KW-0560">Oxidoreductase</keyword>
<dbReference type="SUPFAM" id="SSF51735">
    <property type="entry name" value="NAD(P)-binding Rossmann-fold domains"/>
    <property type="match status" value="1"/>
</dbReference>